<name>A0AAF0V5Z7_SOLVR</name>
<evidence type="ECO:0000313" key="2">
    <source>
        <dbReference type="Proteomes" id="UP001234989"/>
    </source>
</evidence>
<evidence type="ECO:0000313" key="1">
    <source>
        <dbReference type="EMBL" id="WMV59185.1"/>
    </source>
</evidence>
<accession>A0AAF0V5Z7</accession>
<evidence type="ECO:0008006" key="3">
    <source>
        <dbReference type="Google" id="ProtNLM"/>
    </source>
</evidence>
<keyword evidence="2" id="KW-1185">Reference proteome</keyword>
<dbReference type="AlphaFoldDB" id="A0AAF0V5Z7"/>
<protein>
    <recommendedName>
        <fullName evidence="3">Reverse transcriptase domain-containing protein</fullName>
    </recommendedName>
</protein>
<dbReference type="EMBL" id="CP133623">
    <property type="protein sequence ID" value="WMV59185.1"/>
    <property type="molecule type" value="Genomic_DNA"/>
</dbReference>
<organism evidence="1 2">
    <name type="scientific">Solanum verrucosum</name>
    <dbReference type="NCBI Taxonomy" id="315347"/>
    <lineage>
        <taxon>Eukaryota</taxon>
        <taxon>Viridiplantae</taxon>
        <taxon>Streptophyta</taxon>
        <taxon>Embryophyta</taxon>
        <taxon>Tracheophyta</taxon>
        <taxon>Spermatophyta</taxon>
        <taxon>Magnoliopsida</taxon>
        <taxon>eudicotyledons</taxon>
        <taxon>Gunneridae</taxon>
        <taxon>Pentapetalae</taxon>
        <taxon>asterids</taxon>
        <taxon>lamiids</taxon>
        <taxon>Solanales</taxon>
        <taxon>Solanaceae</taxon>
        <taxon>Solanoideae</taxon>
        <taxon>Solaneae</taxon>
        <taxon>Solanum</taxon>
    </lineage>
</organism>
<gene>
    <name evidence="1" type="ORF">MTR67_052570</name>
</gene>
<dbReference type="Proteomes" id="UP001234989">
    <property type="component" value="Chromosome 12"/>
</dbReference>
<reference evidence="1" key="1">
    <citation type="submission" date="2023-08" db="EMBL/GenBank/DDBJ databases">
        <title>A de novo genome assembly of Solanum verrucosum Schlechtendal, a Mexican diploid species geographically isolated from the other diploid A-genome species in potato relatives.</title>
        <authorList>
            <person name="Hosaka K."/>
        </authorList>
    </citation>
    <scope>NUCLEOTIDE SEQUENCE</scope>
    <source>
        <tissue evidence="1">Young leaves</tissue>
    </source>
</reference>
<sequence>MSHLLYANDILVMCDAEVDQPKNLRVDSRCQDGTLPTTYLGFPLRVKHKIASIWEIVMEKCEKKLARNNYGNDGQ</sequence>
<proteinExistence type="predicted"/>